<evidence type="ECO:0008006" key="4">
    <source>
        <dbReference type="Google" id="ProtNLM"/>
    </source>
</evidence>
<reference evidence="2" key="1">
    <citation type="journal article" date="2022" name="bioRxiv">
        <title>Genomics of Preaxostyla Flagellates Illuminates Evolutionary Transitions and the Path Towards Mitochondrial Loss.</title>
        <authorList>
            <person name="Novak L.V.F."/>
            <person name="Treitli S.C."/>
            <person name="Pyrih J."/>
            <person name="Halakuc P."/>
            <person name="Pipaliya S.V."/>
            <person name="Vacek V."/>
            <person name="Brzon O."/>
            <person name="Soukal P."/>
            <person name="Eme L."/>
            <person name="Dacks J.B."/>
            <person name="Karnkowska A."/>
            <person name="Elias M."/>
            <person name="Hampl V."/>
        </authorList>
    </citation>
    <scope>NUCLEOTIDE SEQUENCE</scope>
    <source>
        <strain evidence="2">RCP-MX</strain>
    </source>
</reference>
<dbReference type="InterPro" id="IPR038765">
    <property type="entry name" value="Papain-like_cys_pep_sf"/>
</dbReference>
<protein>
    <recommendedName>
        <fullName evidence="4">Ubiquitin-like protease family profile domain-containing protein</fullName>
    </recommendedName>
</protein>
<comment type="caution">
    <text evidence="2">The sequence shown here is derived from an EMBL/GenBank/DDBJ whole genome shotgun (WGS) entry which is preliminary data.</text>
</comment>
<evidence type="ECO:0000313" key="2">
    <source>
        <dbReference type="EMBL" id="KAJ4452590.1"/>
    </source>
</evidence>
<feature type="compositionally biased region" description="Pro residues" evidence="1">
    <location>
        <begin position="10"/>
        <end position="21"/>
    </location>
</feature>
<organism evidence="2 3">
    <name type="scientific">Paratrimastix pyriformis</name>
    <dbReference type="NCBI Taxonomy" id="342808"/>
    <lineage>
        <taxon>Eukaryota</taxon>
        <taxon>Metamonada</taxon>
        <taxon>Preaxostyla</taxon>
        <taxon>Paratrimastigidae</taxon>
        <taxon>Paratrimastix</taxon>
    </lineage>
</organism>
<name>A0ABQ8U0N6_9EUKA</name>
<evidence type="ECO:0000256" key="1">
    <source>
        <dbReference type="SAM" id="MobiDB-lite"/>
    </source>
</evidence>
<dbReference type="Proteomes" id="UP001141327">
    <property type="component" value="Unassembled WGS sequence"/>
</dbReference>
<feature type="region of interest" description="Disordered" evidence="1">
    <location>
        <begin position="1"/>
        <end position="164"/>
    </location>
</feature>
<feature type="compositionally biased region" description="Pro residues" evidence="1">
    <location>
        <begin position="63"/>
        <end position="86"/>
    </location>
</feature>
<keyword evidence="3" id="KW-1185">Reference proteome</keyword>
<dbReference type="EMBL" id="JAPMOS010000443">
    <property type="protein sequence ID" value="KAJ4452590.1"/>
    <property type="molecule type" value="Genomic_DNA"/>
</dbReference>
<accession>A0ABQ8U0N6</accession>
<dbReference type="SUPFAM" id="SSF54001">
    <property type="entry name" value="Cysteine proteinases"/>
    <property type="match status" value="1"/>
</dbReference>
<gene>
    <name evidence="2" type="ORF">PAPYR_13201</name>
</gene>
<sequence length="450" mass="49288">MRVGRHASDAPPPPPPPPPSTPTLDESAGPTRPPPNESAETDEPPPPAPVPAMRVGRHAGDAPPSPPPPTTFQQPPRQPSPLPPPDESAETDEPPRPRPGPRYASRDTQVTPRHRPATAPPSPPPPSTPTLDESAGPTRPPPNESAETDEPPPPRPGPRSASRATRRRLFLLTSAIDSPPPRCFHPGVAGAVPIFCLPAVAFLTSSPVIPSLLLLSFLVVGLPVYRPRGHGRRVKPDLSTISAFRSRTSLPKSSLPKSSLIFFHEDLACVRSHDFLPSRFMDVYLRAIRHLFASRTPFDFIPSLCHLQPNARYVCGMPGCRFVACPIHTEVRGGGHFVLFVYDIEDQILFLLDSMRPLQSPAPSECGHLLPLFGVTDYIPLDVARRHQHLGAECLCEVCSYVLFLARRWDEFVMDPDIILADDVTRRVTREDLDLLVTSPETFAAKMVDM</sequence>
<feature type="compositionally biased region" description="Pro residues" evidence="1">
    <location>
        <begin position="118"/>
        <end position="128"/>
    </location>
</feature>
<proteinExistence type="predicted"/>
<evidence type="ECO:0000313" key="3">
    <source>
        <dbReference type="Proteomes" id="UP001141327"/>
    </source>
</evidence>